<evidence type="ECO:0000256" key="7">
    <source>
        <dbReference type="ARBA" id="ARBA00022982"/>
    </source>
</evidence>
<dbReference type="PANTHER" id="PTHR12980">
    <property type="entry name" value="UBIQUINOL-CYTOCHROME C REDUCTASE COMPLEX, SUBUNIT X"/>
    <property type="match status" value="1"/>
</dbReference>
<evidence type="ECO:0000256" key="5">
    <source>
        <dbReference type="ARBA" id="ARBA00022692"/>
    </source>
</evidence>
<keyword evidence="8" id="KW-1133">Transmembrane helix</keyword>
<keyword evidence="4" id="KW-0679">Respiratory chain</keyword>
<dbReference type="GO" id="GO:0006122">
    <property type="term" value="P:mitochondrial electron transport, ubiquinol to cytochrome c"/>
    <property type="evidence" value="ECO:0007669"/>
    <property type="project" value="InterPro"/>
</dbReference>
<evidence type="ECO:0000256" key="2">
    <source>
        <dbReference type="ARBA" id="ARBA00007856"/>
    </source>
</evidence>
<organism evidence="12 13">
    <name type="scientific">Aspergillus indologenus CBS 114.80</name>
    <dbReference type="NCBI Taxonomy" id="1450541"/>
    <lineage>
        <taxon>Eukaryota</taxon>
        <taxon>Fungi</taxon>
        <taxon>Dikarya</taxon>
        <taxon>Ascomycota</taxon>
        <taxon>Pezizomycotina</taxon>
        <taxon>Eurotiomycetes</taxon>
        <taxon>Eurotiomycetidae</taxon>
        <taxon>Eurotiales</taxon>
        <taxon>Aspergillaceae</taxon>
        <taxon>Aspergillus</taxon>
        <taxon>Aspergillus subgen. Circumdati</taxon>
    </lineage>
</organism>
<evidence type="ECO:0000256" key="11">
    <source>
        <dbReference type="ARBA" id="ARBA00044247"/>
    </source>
</evidence>
<dbReference type="Gene3D" id="1.20.5.260">
    <property type="entry name" value="Cytochrome b-c1 complex subunit 9"/>
    <property type="match status" value="1"/>
</dbReference>
<keyword evidence="7" id="KW-0249">Electron transport</keyword>
<evidence type="ECO:0000256" key="3">
    <source>
        <dbReference type="ARBA" id="ARBA00022448"/>
    </source>
</evidence>
<comment type="subcellular location">
    <subcellularLocation>
        <location evidence="1">Mitochondrion inner membrane</location>
        <topology evidence="1">Single-pass membrane protein</topology>
    </subcellularLocation>
</comment>
<dbReference type="GO" id="GO:0005743">
    <property type="term" value="C:mitochondrial inner membrane"/>
    <property type="evidence" value="ECO:0007669"/>
    <property type="project" value="UniProtKB-SubCell"/>
</dbReference>
<dbReference type="EMBL" id="KZ825464">
    <property type="protein sequence ID" value="PYI36546.1"/>
    <property type="molecule type" value="Genomic_DNA"/>
</dbReference>
<reference evidence="12 13" key="1">
    <citation type="submission" date="2018-02" db="EMBL/GenBank/DDBJ databases">
        <title>The genomes of Aspergillus section Nigri reveals drivers in fungal speciation.</title>
        <authorList>
            <consortium name="DOE Joint Genome Institute"/>
            <person name="Vesth T.C."/>
            <person name="Nybo J."/>
            <person name="Theobald S."/>
            <person name="Brandl J."/>
            <person name="Frisvad J.C."/>
            <person name="Nielsen K.F."/>
            <person name="Lyhne E.K."/>
            <person name="Kogle M.E."/>
            <person name="Kuo A."/>
            <person name="Riley R."/>
            <person name="Clum A."/>
            <person name="Nolan M."/>
            <person name="Lipzen A."/>
            <person name="Salamov A."/>
            <person name="Henrissat B."/>
            <person name="Wiebenga A."/>
            <person name="De vries R.P."/>
            <person name="Grigoriev I.V."/>
            <person name="Mortensen U.H."/>
            <person name="Andersen M.R."/>
            <person name="Baker S.E."/>
        </authorList>
    </citation>
    <scope>NUCLEOTIDE SEQUENCE [LARGE SCALE GENOMIC DNA]</scope>
    <source>
        <strain evidence="12 13">CBS 114.80</strain>
    </source>
</reference>
<dbReference type="AlphaFoldDB" id="A0A2V5JI84"/>
<keyword evidence="5" id="KW-0812">Transmembrane</keyword>
<keyword evidence="9" id="KW-0496">Mitochondrion</keyword>
<evidence type="ECO:0000256" key="9">
    <source>
        <dbReference type="ARBA" id="ARBA00023128"/>
    </source>
</evidence>
<keyword evidence="13" id="KW-1185">Reference proteome</keyword>
<evidence type="ECO:0000256" key="6">
    <source>
        <dbReference type="ARBA" id="ARBA00022792"/>
    </source>
</evidence>
<proteinExistence type="inferred from homology"/>
<name>A0A2V5JI84_9EURO</name>
<dbReference type="PANTHER" id="PTHR12980:SF0">
    <property type="entry name" value="CYTOCHROME B-C1 COMPLEX SUBUNIT 9"/>
    <property type="match status" value="1"/>
</dbReference>
<gene>
    <name evidence="12" type="ORF">BP00DRAFT_453133</name>
</gene>
<sequence>MAGAVSVFRNWVARTAAPGACGPTGLTAGCLRIQFTTTLYRSLFQRNAVYLTAIFTSAFAFELAFDTASNRVWDAFNRGRQWKDIKHRYINQADDEDDE</sequence>
<dbReference type="Pfam" id="PF05365">
    <property type="entry name" value="UCR_UQCRX_QCR9"/>
    <property type="match status" value="1"/>
</dbReference>
<dbReference type="Proteomes" id="UP000248817">
    <property type="component" value="Unassembled WGS sequence"/>
</dbReference>
<dbReference type="SUPFAM" id="SSF81514">
    <property type="entry name" value="Subunit X (non-heme 7 kDa protein) of cytochrome bc1 complex (Ubiquinol-cytochrome c reductase)"/>
    <property type="match status" value="1"/>
</dbReference>
<evidence type="ECO:0000256" key="10">
    <source>
        <dbReference type="ARBA" id="ARBA00023136"/>
    </source>
</evidence>
<protein>
    <recommendedName>
        <fullName evidence="11">Complex III subunit 9</fullName>
    </recommendedName>
</protein>
<evidence type="ECO:0000313" key="13">
    <source>
        <dbReference type="Proteomes" id="UP000248817"/>
    </source>
</evidence>
<dbReference type="InterPro" id="IPR036656">
    <property type="entry name" value="QCR9_sf"/>
</dbReference>
<dbReference type="InterPro" id="IPR008027">
    <property type="entry name" value="QCR9"/>
</dbReference>
<comment type="similarity">
    <text evidence="2">Belongs to the UQCR10/QCR9 family.</text>
</comment>
<dbReference type="FunFam" id="1.20.5.260:FF:000001">
    <property type="entry name" value="Cytochrome b-c1 complex subunit 9"/>
    <property type="match status" value="1"/>
</dbReference>
<evidence type="ECO:0000256" key="8">
    <source>
        <dbReference type="ARBA" id="ARBA00022989"/>
    </source>
</evidence>
<dbReference type="GO" id="GO:0045275">
    <property type="term" value="C:respiratory chain complex III"/>
    <property type="evidence" value="ECO:0007669"/>
    <property type="project" value="InterPro"/>
</dbReference>
<keyword evidence="10" id="KW-0472">Membrane</keyword>
<keyword evidence="3" id="KW-0813">Transport</keyword>
<evidence type="ECO:0000256" key="1">
    <source>
        <dbReference type="ARBA" id="ARBA00004434"/>
    </source>
</evidence>
<accession>A0A2V5JI84</accession>
<evidence type="ECO:0000313" key="12">
    <source>
        <dbReference type="EMBL" id="PYI36546.1"/>
    </source>
</evidence>
<evidence type="ECO:0000256" key="4">
    <source>
        <dbReference type="ARBA" id="ARBA00022660"/>
    </source>
</evidence>
<keyword evidence="6" id="KW-0999">Mitochondrion inner membrane</keyword>